<gene>
    <name evidence="1" type="ORF">BLNAU_3907</name>
</gene>
<evidence type="ECO:0000313" key="2">
    <source>
        <dbReference type="Proteomes" id="UP001281761"/>
    </source>
</evidence>
<name>A0ABQ9YBN3_9EUKA</name>
<reference evidence="1 2" key="1">
    <citation type="journal article" date="2022" name="bioRxiv">
        <title>Genomics of Preaxostyla Flagellates Illuminates Evolutionary Transitions and the Path Towards Mitochondrial Loss.</title>
        <authorList>
            <person name="Novak L.V.F."/>
            <person name="Treitli S.C."/>
            <person name="Pyrih J."/>
            <person name="Halakuc P."/>
            <person name="Pipaliya S.V."/>
            <person name="Vacek V."/>
            <person name="Brzon O."/>
            <person name="Soukal P."/>
            <person name="Eme L."/>
            <person name="Dacks J.B."/>
            <person name="Karnkowska A."/>
            <person name="Elias M."/>
            <person name="Hampl V."/>
        </authorList>
    </citation>
    <scope>NUCLEOTIDE SEQUENCE [LARGE SCALE GENOMIC DNA]</scope>
    <source>
        <strain evidence="1">NAU3</strain>
        <tissue evidence="1">Gut</tissue>
    </source>
</reference>
<dbReference type="InterPro" id="IPR016024">
    <property type="entry name" value="ARM-type_fold"/>
</dbReference>
<proteinExistence type="predicted"/>
<dbReference type="EMBL" id="JARBJD010000018">
    <property type="protein sequence ID" value="KAK2961139.1"/>
    <property type="molecule type" value="Genomic_DNA"/>
</dbReference>
<organism evidence="1 2">
    <name type="scientific">Blattamonas nauphoetae</name>
    <dbReference type="NCBI Taxonomy" id="2049346"/>
    <lineage>
        <taxon>Eukaryota</taxon>
        <taxon>Metamonada</taxon>
        <taxon>Preaxostyla</taxon>
        <taxon>Oxymonadida</taxon>
        <taxon>Blattamonas</taxon>
    </lineage>
</organism>
<keyword evidence="2" id="KW-1185">Reference proteome</keyword>
<dbReference type="Proteomes" id="UP001281761">
    <property type="component" value="Unassembled WGS sequence"/>
</dbReference>
<sequence length="555" mass="63430">MGSNILSLLEVLQCDDEDIIVDTLRTLQKVASGVWTCVWALYWIIERDSLTLTLLPSPIFPSSSPLQQYSGLSFLAALTKKLRIVFSEIQTNLPPDPSHLPNYIHLTNDDPSIVTSSLSFCSKASFVTTLLVRVTQPIEVDTEIILELILFVKEALTTILTNISTIDTLIASLPSDSSPTTPFLSGVDTHLDDSLKVLRKACEEFLSHAWGFFVNMTFTLTRSCLSSIKTIVLDDPSFTDLIVHSLKLNDKEIRRPLLMFLASIVTVFPSMKKQFMTTNLVGRMFETVDFASLPLSESNTHHELTRFLAWMMEPIGDTEEAHFEQYPLIRLSVFEPVKHFITFLFNISDKLILSDEDKDELEDRICWIHCRITHMELRSDEYDTNFVSELAKWEIHTMIEKENEEDLKIILWSMLDRTWEWNRAKPERQKRREVVLREEGWDDAFELRVVGIDVDTDQKVQVVSKCTSSVRTLLASLSLIPSSLLISPRRVETDNVVFGVGGVSMSDHGEMRRNDRRVILDVPSDQQYLALMDNRNGTVEMEIKEGMFEKLGRAQ</sequence>
<comment type="caution">
    <text evidence="1">The sequence shown here is derived from an EMBL/GenBank/DDBJ whole genome shotgun (WGS) entry which is preliminary data.</text>
</comment>
<dbReference type="SUPFAM" id="SSF48371">
    <property type="entry name" value="ARM repeat"/>
    <property type="match status" value="1"/>
</dbReference>
<evidence type="ECO:0000313" key="1">
    <source>
        <dbReference type="EMBL" id="KAK2961139.1"/>
    </source>
</evidence>
<accession>A0ABQ9YBN3</accession>
<protein>
    <submittedName>
        <fullName evidence="1">Uncharacterized protein</fullName>
    </submittedName>
</protein>